<protein>
    <submittedName>
        <fullName evidence="1">Uncharacterized protein</fullName>
    </submittedName>
</protein>
<accession>A0ACC0Y614</accession>
<evidence type="ECO:0000313" key="1">
    <source>
        <dbReference type="EMBL" id="KAJ0029783.1"/>
    </source>
</evidence>
<evidence type="ECO:0000313" key="2">
    <source>
        <dbReference type="Proteomes" id="UP001163603"/>
    </source>
</evidence>
<dbReference type="Proteomes" id="UP001163603">
    <property type="component" value="Chromosome 8"/>
</dbReference>
<proteinExistence type="predicted"/>
<keyword evidence="2" id="KW-1185">Reference proteome</keyword>
<name>A0ACC0Y614_9ROSI</name>
<gene>
    <name evidence="1" type="ORF">Pint_14695</name>
</gene>
<reference evidence="2" key="1">
    <citation type="journal article" date="2023" name="G3 (Bethesda)">
        <title>Genome assembly and association tests identify interacting loci associated with vigor, precocity, and sex in interspecific pistachio rootstocks.</title>
        <authorList>
            <person name="Palmer W."/>
            <person name="Jacygrad E."/>
            <person name="Sagayaradj S."/>
            <person name="Cavanaugh K."/>
            <person name="Han R."/>
            <person name="Bertier L."/>
            <person name="Beede B."/>
            <person name="Kafkas S."/>
            <person name="Golino D."/>
            <person name="Preece J."/>
            <person name="Michelmore R."/>
        </authorList>
    </citation>
    <scope>NUCLEOTIDE SEQUENCE [LARGE SCALE GENOMIC DNA]</scope>
</reference>
<comment type="caution">
    <text evidence="1">The sequence shown here is derived from an EMBL/GenBank/DDBJ whole genome shotgun (WGS) entry which is preliminary data.</text>
</comment>
<organism evidence="1 2">
    <name type="scientific">Pistacia integerrima</name>
    <dbReference type="NCBI Taxonomy" id="434235"/>
    <lineage>
        <taxon>Eukaryota</taxon>
        <taxon>Viridiplantae</taxon>
        <taxon>Streptophyta</taxon>
        <taxon>Embryophyta</taxon>
        <taxon>Tracheophyta</taxon>
        <taxon>Spermatophyta</taxon>
        <taxon>Magnoliopsida</taxon>
        <taxon>eudicotyledons</taxon>
        <taxon>Gunneridae</taxon>
        <taxon>Pentapetalae</taxon>
        <taxon>rosids</taxon>
        <taxon>malvids</taxon>
        <taxon>Sapindales</taxon>
        <taxon>Anacardiaceae</taxon>
        <taxon>Pistacia</taxon>
    </lineage>
</organism>
<dbReference type="EMBL" id="CM047743">
    <property type="protein sequence ID" value="KAJ0029783.1"/>
    <property type="molecule type" value="Genomic_DNA"/>
</dbReference>
<sequence>MASLFIVNNPQVVASTSSVSSNFSSQTSRSTDTTLSSTFGIREYAIANGNGSGRSNYRKKRLEIE</sequence>